<gene>
    <name evidence="3" type="ORF">Y717_21270</name>
</gene>
<sequence length="454" mass="46996">MATTEAEAFAELLRGLKDRSGRSYGVLAGKLHVSTSTLHRYCNGDAVPTDYASVERLARLCGANAEELVELHRRWILADEARRRARSAPPASAAPDAGIEAGGDAAPDAGGDGGGEAAAPAETAPELEREVPPEPRPEPEPVVGSRIARLPRTKRLRLVLAAVAVVAVAVPAIAYGSGAITQTDDRSPATEVSEAPDQGAGESASPSASSDGKDKGKGKESPSASPTVSPSRSASPPASPHAGTKSTAPGGTSDGAVPVSVDTRPYAFEDPCSQHYLIDSPPEEVPPPPTEQDAPGWVGALGGVASGSQFIELTLQGTSSDTVVLQALRVKIVKSDAPLAWTDYAMGVGCGGGVGTKSFAVNLDAARPSSVPKAGQRDFPYKVSESDPEVFYISATSKARDVSWYLELEWSSGERRGTIRVDDNGKPFRTSGSEGRPSYNYPLGGSEWGVAAKG</sequence>
<accession>A0A2T7SY57</accession>
<dbReference type="RefSeq" id="WP_030354748.1">
    <property type="nucleotide sequence ID" value="NZ_AZSP01000269.1"/>
</dbReference>
<feature type="compositionally biased region" description="Basic and acidic residues" evidence="1">
    <location>
        <begin position="211"/>
        <end position="220"/>
    </location>
</feature>
<dbReference type="Gene3D" id="1.10.260.40">
    <property type="entry name" value="lambda repressor-like DNA-binding domains"/>
    <property type="match status" value="1"/>
</dbReference>
<proteinExistence type="predicted"/>
<evidence type="ECO:0000256" key="2">
    <source>
        <dbReference type="SAM" id="Phobius"/>
    </source>
</evidence>
<keyword evidence="2" id="KW-0472">Membrane</keyword>
<dbReference type="EMBL" id="AZSP01000269">
    <property type="protein sequence ID" value="PVE07850.1"/>
    <property type="molecule type" value="Genomic_DNA"/>
</dbReference>
<feature type="transmembrane region" description="Helical" evidence="2">
    <location>
        <begin position="156"/>
        <end position="176"/>
    </location>
</feature>
<organism evidence="3 4">
    <name type="scientific">Streptomyces scopuliridis RB72</name>
    <dbReference type="NCBI Taxonomy" id="1440053"/>
    <lineage>
        <taxon>Bacteria</taxon>
        <taxon>Bacillati</taxon>
        <taxon>Actinomycetota</taxon>
        <taxon>Actinomycetes</taxon>
        <taxon>Kitasatosporales</taxon>
        <taxon>Streptomycetaceae</taxon>
        <taxon>Streptomyces</taxon>
    </lineage>
</organism>
<dbReference type="Pfam" id="PF13560">
    <property type="entry name" value="HTH_31"/>
    <property type="match status" value="1"/>
</dbReference>
<evidence type="ECO:0000256" key="1">
    <source>
        <dbReference type="SAM" id="MobiDB-lite"/>
    </source>
</evidence>
<protein>
    <recommendedName>
        <fullName evidence="5">DNA-binding protein</fullName>
    </recommendedName>
</protein>
<feature type="compositionally biased region" description="Low complexity" evidence="1">
    <location>
        <begin position="87"/>
        <end position="109"/>
    </location>
</feature>
<keyword evidence="2" id="KW-1133">Transmembrane helix</keyword>
<feature type="region of interest" description="Disordered" evidence="1">
    <location>
        <begin position="180"/>
        <end position="260"/>
    </location>
</feature>
<evidence type="ECO:0008006" key="5">
    <source>
        <dbReference type="Google" id="ProtNLM"/>
    </source>
</evidence>
<name>A0A2T7SY57_9ACTN</name>
<feature type="region of interest" description="Disordered" evidence="1">
    <location>
        <begin position="82"/>
        <end position="145"/>
    </location>
</feature>
<dbReference type="SUPFAM" id="SSF47413">
    <property type="entry name" value="lambda repressor-like DNA-binding domains"/>
    <property type="match status" value="1"/>
</dbReference>
<feature type="compositionally biased region" description="Low complexity" evidence="1">
    <location>
        <begin position="221"/>
        <end position="236"/>
    </location>
</feature>
<feature type="compositionally biased region" description="Low complexity" evidence="1">
    <location>
        <begin position="199"/>
        <end position="210"/>
    </location>
</feature>
<evidence type="ECO:0000313" key="3">
    <source>
        <dbReference type="EMBL" id="PVE07850.1"/>
    </source>
</evidence>
<comment type="caution">
    <text evidence="3">The sequence shown here is derived from an EMBL/GenBank/DDBJ whole genome shotgun (WGS) entry which is preliminary data.</text>
</comment>
<feature type="region of interest" description="Disordered" evidence="1">
    <location>
        <begin position="419"/>
        <end position="454"/>
    </location>
</feature>
<evidence type="ECO:0000313" key="4">
    <source>
        <dbReference type="Proteomes" id="UP000245992"/>
    </source>
</evidence>
<dbReference type="InterPro" id="IPR010982">
    <property type="entry name" value="Lambda_DNA-bd_dom_sf"/>
</dbReference>
<dbReference type="AlphaFoldDB" id="A0A2T7SY57"/>
<keyword evidence="4" id="KW-1185">Reference proteome</keyword>
<feature type="region of interest" description="Disordered" evidence="1">
    <location>
        <begin position="273"/>
        <end position="296"/>
    </location>
</feature>
<keyword evidence="2" id="KW-0812">Transmembrane</keyword>
<feature type="compositionally biased region" description="Basic and acidic residues" evidence="1">
    <location>
        <begin position="126"/>
        <end position="139"/>
    </location>
</feature>
<dbReference type="GO" id="GO:0003677">
    <property type="term" value="F:DNA binding"/>
    <property type="evidence" value="ECO:0007669"/>
    <property type="project" value="InterPro"/>
</dbReference>
<reference evidence="3 4" key="1">
    <citation type="submission" date="2013-12" db="EMBL/GenBank/DDBJ databases">
        <title>Annotated genome of Streptomyces scopuliridis.</title>
        <authorList>
            <person name="Olson J.B."/>
        </authorList>
    </citation>
    <scope>NUCLEOTIDE SEQUENCE [LARGE SCALE GENOMIC DNA]</scope>
    <source>
        <strain evidence="3 4">RB72</strain>
    </source>
</reference>
<dbReference type="Proteomes" id="UP000245992">
    <property type="component" value="Unassembled WGS sequence"/>
</dbReference>
<dbReference type="OrthoDB" id="3359627at2"/>
<dbReference type="STRING" id="1440053.GCA_000718095_05801"/>